<dbReference type="Proteomes" id="UP000814033">
    <property type="component" value="Unassembled WGS sequence"/>
</dbReference>
<comment type="caution">
    <text evidence="1">The sequence shown here is derived from an EMBL/GenBank/DDBJ whole genome shotgun (WGS) entry which is preliminary data.</text>
</comment>
<name>A0ACB8RYC3_9AGAM</name>
<dbReference type="EMBL" id="MU275885">
    <property type="protein sequence ID" value="KAI0048533.1"/>
    <property type="molecule type" value="Genomic_DNA"/>
</dbReference>
<keyword evidence="2" id="KW-1185">Reference proteome</keyword>
<evidence type="ECO:0000313" key="1">
    <source>
        <dbReference type="EMBL" id="KAI0048533.1"/>
    </source>
</evidence>
<organism evidence="1 2">
    <name type="scientific">Auriscalpium vulgare</name>
    <dbReference type="NCBI Taxonomy" id="40419"/>
    <lineage>
        <taxon>Eukaryota</taxon>
        <taxon>Fungi</taxon>
        <taxon>Dikarya</taxon>
        <taxon>Basidiomycota</taxon>
        <taxon>Agaricomycotina</taxon>
        <taxon>Agaricomycetes</taxon>
        <taxon>Russulales</taxon>
        <taxon>Auriscalpiaceae</taxon>
        <taxon>Auriscalpium</taxon>
    </lineage>
</organism>
<protein>
    <submittedName>
        <fullName evidence="1">Uncharacterized protein</fullName>
    </submittedName>
</protein>
<accession>A0ACB8RYC3</accession>
<proteinExistence type="predicted"/>
<gene>
    <name evidence="1" type="ORF">FA95DRAFT_1557890</name>
</gene>
<reference evidence="1" key="2">
    <citation type="journal article" date="2022" name="New Phytol.">
        <title>Evolutionary transition to the ectomycorrhizal habit in the genomes of a hyperdiverse lineage of mushroom-forming fungi.</title>
        <authorList>
            <person name="Looney B."/>
            <person name="Miyauchi S."/>
            <person name="Morin E."/>
            <person name="Drula E."/>
            <person name="Courty P.E."/>
            <person name="Kohler A."/>
            <person name="Kuo A."/>
            <person name="LaButti K."/>
            <person name="Pangilinan J."/>
            <person name="Lipzen A."/>
            <person name="Riley R."/>
            <person name="Andreopoulos W."/>
            <person name="He G."/>
            <person name="Johnson J."/>
            <person name="Nolan M."/>
            <person name="Tritt A."/>
            <person name="Barry K.W."/>
            <person name="Grigoriev I.V."/>
            <person name="Nagy L.G."/>
            <person name="Hibbett D."/>
            <person name="Henrissat B."/>
            <person name="Matheny P.B."/>
            <person name="Labbe J."/>
            <person name="Martin F.M."/>
        </authorList>
    </citation>
    <scope>NUCLEOTIDE SEQUENCE</scope>
    <source>
        <strain evidence="1">FP105234-sp</strain>
    </source>
</reference>
<reference evidence="1" key="1">
    <citation type="submission" date="2021-02" db="EMBL/GenBank/DDBJ databases">
        <authorList>
            <consortium name="DOE Joint Genome Institute"/>
            <person name="Ahrendt S."/>
            <person name="Looney B.P."/>
            <person name="Miyauchi S."/>
            <person name="Morin E."/>
            <person name="Drula E."/>
            <person name="Courty P.E."/>
            <person name="Chicoki N."/>
            <person name="Fauchery L."/>
            <person name="Kohler A."/>
            <person name="Kuo A."/>
            <person name="Labutti K."/>
            <person name="Pangilinan J."/>
            <person name="Lipzen A."/>
            <person name="Riley R."/>
            <person name="Andreopoulos W."/>
            <person name="He G."/>
            <person name="Johnson J."/>
            <person name="Barry K.W."/>
            <person name="Grigoriev I.V."/>
            <person name="Nagy L."/>
            <person name="Hibbett D."/>
            <person name="Henrissat B."/>
            <person name="Matheny P.B."/>
            <person name="Labbe J."/>
            <person name="Martin F."/>
        </authorList>
    </citation>
    <scope>NUCLEOTIDE SEQUENCE</scope>
    <source>
        <strain evidence="1">FP105234-sp</strain>
    </source>
</reference>
<evidence type="ECO:0000313" key="2">
    <source>
        <dbReference type="Proteomes" id="UP000814033"/>
    </source>
</evidence>
<sequence length="216" mass="23592">MHAFRPAVVGRALPRAGACPRRLVTHTLSQHPRTLSTVSPTPWFVDPEEAARLQRHAPPHLPASAPTLPPLPAAAPPAIRALHAQLAQSPLLEPDALLVREPIPQPPGPPLPYAPPKGRRRRGGTYFGEGFLEPGGIWSWVVLAQVKEGTEKRGAIDSVVRIVRKTLLHLEPPLGLPKNSRKDITDGWAMLDAGDFAVHVLSKDARTKFFGDRNTW</sequence>